<dbReference type="RefSeq" id="WP_014214523.1">
    <property type="nucleotide sequence ID" value="NC_016604.1"/>
</dbReference>
<dbReference type="KEGG" id="mrh:MycrhN_6329"/>
<keyword evidence="2" id="KW-1185">Reference proteome</keyword>
<dbReference type="PATRIC" id="fig|710685.3.peg.6357"/>
<evidence type="ECO:0000313" key="2">
    <source>
        <dbReference type="Proteomes" id="UP000005442"/>
    </source>
</evidence>
<proteinExistence type="predicted"/>
<dbReference type="EMBL" id="CP003169">
    <property type="protein sequence ID" value="AEV76786.1"/>
    <property type="molecule type" value="Genomic_DNA"/>
</dbReference>
<dbReference type="eggNOG" id="COG0346">
    <property type="taxonomic scope" value="Bacteria"/>
</dbReference>
<dbReference type="HOGENOM" id="CLU_046006_3_0_11"/>
<dbReference type="Gene3D" id="3.10.180.10">
    <property type="entry name" value="2,3-Dihydroxybiphenyl 1,2-Dioxygenase, domain 1"/>
    <property type="match status" value="1"/>
</dbReference>
<name>G8RW17_MYCRN</name>
<dbReference type="Proteomes" id="UP000005442">
    <property type="component" value="Chromosome"/>
</dbReference>
<reference evidence="1 2" key="1">
    <citation type="submission" date="2011-12" db="EMBL/GenBank/DDBJ databases">
        <title>Complete sequence of Mycobacterium rhodesiae NBB3.</title>
        <authorList>
            <consortium name="US DOE Joint Genome Institute"/>
            <person name="Lucas S."/>
            <person name="Han J."/>
            <person name="Lapidus A."/>
            <person name="Cheng J.-F."/>
            <person name="Goodwin L."/>
            <person name="Pitluck S."/>
            <person name="Peters L."/>
            <person name="Mikhailova N."/>
            <person name="Gu W."/>
            <person name="Detter J.C."/>
            <person name="Han C."/>
            <person name="Tapia R."/>
            <person name="Land M."/>
            <person name="Hauser L."/>
            <person name="Kyrpides N."/>
            <person name="Ivanova N."/>
            <person name="Pagani I."/>
            <person name="Mattes T."/>
            <person name="Holmes A."/>
            <person name="Rutledge P."/>
            <person name="Paulsen I."/>
            <person name="Coleman N."/>
            <person name="Woyke T."/>
        </authorList>
    </citation>
    <scope>NUCLEOTIDE SEQUENCE [LARGE SCALE GENOMIC DNA]</scope>
    <source>
        <strain evidence="1 2">NBB3</strain>
    </source>
</reference>
<dbReference type="STRING" id="710685.MycrhN_6329"/>
<gene>
    <name evidence="1" type="ordered locus">MycrhN_6329</name>
</gene>
<dbReference type="InterPro" id="IPR029068">
    <property type="entry name" value="Glyas_Bleomycin-R_OHBP_Dase"/>
</dbReference>
<dbReference type="SUPFAM" id="SSF54593">
    <property type="entry name" value="Glyoxalase/Bleomycin resistance protein/Dihydroxybiphenyl dioxygenase"/>
    <property type="match status" value="1"/>
</dbReference>
<dbReference type="Pfam" id="PF13669">
    <property type="entry name" value="Glyoxalase_4"/>
    <property type="match status" value="1"/>
</dbReference>
<sequence>MIVDMDADATTPPAHPLYEQPWPDGEFRFFQLGHVVDDVIAAATSWVRTFGVGPFHVLPVIAQQADYRGEVRTVQIQVAVAQAGPVQIELIQQHCDTPSIFSEWSRRGASSFHQMATLTSDYDAKVAHFQALGYSIAAESLGGGFRVAYIDTATEFGFYTEVVDAPSTFVDQVRGISDACANWDGRDPVRIMTRGGYRVPEDSGGR</sequence>
<dbReference type="AlphaFoldDB" id="G8RW17"/>
<evidence type="ECO:0000313" key="1">
    <source>
        <dbReference type="EMBL" id="AEV76786.1"/>
    </source>
</evidence>
<evidence type="ECO:0008006" key="3">
    <source>
        <dbReference type="Google" id="ProtNLM"/>
    </source>
</evidence>
<accession>G8RW17</accession>
<protein>
    <recommendedName>
        <fullName evidence="3">Glyoxalase</fullName>
    </recommendedName>
</protein>
<organism evidence="1 2">
    <name type="scientific">Mycolicibacterium rhodesiae (strain NBB3)</name>
    <name type="common">Mycobacterium rhodesiae</name>
    <dbReference type="NCBI Taxonomy" id="710685"/>
    <lineage>
        <taxon>Bacteria</taxon>
        <taxon>Bacillati</taxon>
        <taxon>Actinomycetota</taxon>
        <taxon>Actinomycetes</taxon>
        <taxon>Mycobacteriales</taxon>
        <taxon>Mycobacteriaceae</taxon>
        <taxon>Mycolicibacterium</taxon>
    </lineage>
</organism>